<reference evidence="1 2" key="1">
    <citation type="submission" date="2016-10" db="EMBL/GenBank/DDBJ databases">
        <authorList>
            <person name="de Groot N.N."/>
        </authorList>
    </citation>
    <scope>NUCLEOTIDE SEQUENCE [LARGE SCALE GENOMIC DNA]</scope>
    <source>
        <strain evidence="1 2">CCUG 59231</strain>
    </source>
</reference>
<accession>A0A1I5N821</accession>
<dbReference type="AlphaFoldDB" id="A0A1I5N821"/>
<protein>
    <submittedName>
        <fullName evidence="1">Uncharacterized protein</fullName>
    </submittedName>
</protein>
<dbReference type="Proteomes" id="UP000182400">
    <property type="component" value="Unassembled WGS sequence"/>
</dbReference>
<proteinExistence type="predicted"/>
<evidence type="ECO:0000313" key="1">
    <source>
        <dbReference type="EMBL" id="SFP17752.1"/>
    </source>
</evidence>
<organism evidence="1 2">
    <name type="scientific">Ectopseudomonas composti</name>
    <dbReference type="NCBI Taxonomy" id="658457"/>
    <lineage>
        <taxon>Bacteria</taxon>
        <taxon>Pseudomonadati</taxon>
        <taxon>Pseudomonadota</taxon>
        <taxon>Gammaproteobacteria</taxon>
        <taxon>Pseudomonadales</taxon>
        <taxon>Pseudomonadaceae</taxon>
        <taxon>Ectopseudomonas</taxon>
    </lineage>
</organism>
<dbReference type="EMBL" id="FOWP01000006">
    <property type="protein sequence ID" value="SFP17752.1"/>
    <property type="molecule type" value="Genomic_DNA"/>
</dbReference>
<name>A0A1I5N821_9GAMM</name>
<evidence type="ECO:0000313" key="2">
    <source>
        <dbReference type="Proteomes" id="UP000182400"/>
    </source>
</evidence>
<gene>
    <name evidence="1" type="ORF">SAMN05216601_106149</name>
</gene>
<sequence length="200" mass="21711">MAFSLSHLLLITAEVFVLLSDVLQGRQREGGARCRSLLVPPLSRSCARRLAARAGVCISVLDMQTSSSGDAGFSFNPGFRVFSAGVLIGLARLFLDEWRHLWAAIWREARVTEEGAKKRQEHEEQAVSEVQREKLEDQHQGLCPCHPTLAAEGSGARGGEAAPLSRGQARFHGVGSRVRCARASVRRNGGAVPTSRERGP</sequence>
<dbReference type="STRING" id="658457.SAMN05216601_106149"/>